<dbReference type="Proteomes" id="UP000824469">
    <property type="component" value="Unassembled WGS sequence"/>
</dbReference>
<dbReference type="InterPro" id="IPR011990">
    <property type="entry name" value="TPR-like_helical_dom_sf"/>
</dbReference>
<evidence type="ECO:0000256" key="2">
    <source>
        <dbReference type="ARBA" id="ARBA00022737"/>
    </source>
</evidence>
<protein>
    <recommendedName>
        <fullName evidence="6">Pentatricopeptide repeat-containing protein</fullName>
    </recommendedName>
</protein>
<dbReference type="PANTHER" id="PTHR47926">
    <property type="entry name" value="PENTATRICOPEPTIDE REPEAT-CONTAINING PROTEIN"/>
    <property type="match status" value="1"/>
</dbReference>
<evidence type="ECO:0000256" key="3">
    <source>
        <dbReference type="PROSITE-ProRule" id="PRU00708"/>
    </source>
</evidence>
<keyword evidence="2" id="KW-0677">Repeat</keyword>
<dbReference type="PROSITE" id="PS51375">
    <property type="entry name" value="PPR"/>
    <property type="match status" value="2"/>
</dbReference>
<evidence type="ECO:0000256" key="1">
    <source>
        <dbReference type="ARBA" id="ARBA00006643"/>
    </source>
</evidence>
<keyword evidence="5" id="KW-1185">Reference proteome</keyword>
<reference evidence="4 5" key="1">
    <citation type="journal article" date="2021" name="Nat. Plants">
        <title>The Taxus genome provides insights into paclitaxel biosynthesis.</title>
        <authorList>
            <person name="Xiong X."/>
            <person name="Gou J."/>
            <person name="Liao Q."/>
            <person name="Li Y."/>
            <person name="Zhou Q."/>
            <person name="Bi G."/>
            <person name="Li C."/>
            <person name="Du R."/>
            <person name="Wang X."/>
            <person name="Sun T."/>
            <person name="Guo L."/>
            <person name="Liang H."/>
            <person name="Lu P."/>
            <person name="Wu Y."/>
            <person name="Zhang Z."/>
            <person name="Ro D.K."/>
            <person name="Shang Y."/>
            <person name="Huang S."/>
            <person name="Yan J."/>
        </authorList>
    </citation>
    <scope>NUCLEOTIDE SEQUENCE [LARGE SCALE GENOMIC DNA]</scope>
    <source>
        <strain evidence="4">Ta-2019</strain>
    </source>
</reference>
<organism evidence="4 5">
    <name type="scientific">Taxus chinensis</name>
    <name type="common">Chinese yew</name>
    <name type="synonym">Taxus wallichiana var. chinensis</name>
    <dbReference type="NCBI Taxonomy" id="29808"/>
    <lineage>
        <taxon>Eukaryota</taxon>
        <taxon>Viridiplantae</taxon>
        <taxon>Streptophyta</taxon>
        <taxon>Embryophyta</taxon>
        <taxon>Tracheophyta</taxon>
        <taxon>Spermatophyta</taxon>
        <taxon>Pinopsida</taxon>
        <taxon>Pinidae</taxon>
        <taxon>Conifers II</taxon>
        <taxon>Cupressales</taxon>
        <taxon>Taxaceae</taxon>
        <taxon>Taxus</taxon>
    </lineage>
</organism>
<dbReference type="EMBL" id="JAHRHJ020000009">
    <property type="protein sequence ID" value="KAH9303518.1"/>
    <property type="molecule type" value="Genomic_DNA"/>
</dbReference>
<dbReference type="InterPro" id="IPR002885">
    <property type="entry name" value="PPR_rpt"/>
</dbReference>
<dbReference type="OMA" id="MITGHAN"/>
<accession>A0AA38FHP9</accession>
<dbReference type="GO" id="GO:0003723">
    <property type="term" value="F:RNA binding"/>
    <property type="evidence" value="ECO:0007669"/>
    <property type="project" value="InterPro"/>
</dbReference>
<evidence type="ECO:0008006" key="6">
    <source>
        <dbReference type="Google" id="ProtNLM"/>
    </source>
</evidence>
<dbReference type="Gene3D" id="1.25.40.10">
    <property type="entry name" value="Tetratricopeptide repeat domain"/>
    <property type="match status" value="2"/>
</dbReference>
<name>A0AA38FHP9_TAXCH</name>
<evidence type="ECO:0000313" key="5">
    <source>
        <dbReference type="Proteomes" id="UP000824469"/>
    </source>
</evidence>
<dbReference type="Pfam" id="PF13041">
    <property type="entry name" value="PPR_2"/>
    <property type="match status" value="1"/>
</dbReference>
<feature type="repeat" description="PPR" evidence="3">
    <location>
        <begin position="44"/>
        <end position="78"/>
    </location>
</feature>
<dbReference type="Pfam" id="PF01535">
    <property type="entry name" value="PPR"/>
    <property type="match status" value="3"/>
</dbReference>
<gene>
    <name evidence="4" type="ORF">KI387_043880</name>
</gene>
<comment type="similarity">
    <text evidence="1">Belongs to the PPR family. PCMP-H subfamily.</text>
</comment>
<dbReference type="AlphaFoldDB" id="A0AA38FHP9"/>
<dbReference type="NCBIfam" id="TIGR00756">
    <property type="entry name" value="PPR"/>
    <property type="match status" value="4"/>
</dbReference>
<evidence type="ECO:0000313" key="4">
    <source>
        <dbReference type="EMBL" id="KAH9303518.1"/>
    </source>
</evidence>
<comment type="caution">
    <text evidence="4">The sequence shown here is derived from an EMBL/GenBank/DDBJ whole genome shotgun (WGS) entry which is preliminary data.</text>
</comment>
<dbReference type="GO" id="GO:0009451">
    <property type="term" value="P:RNA modification"/>
    <property type="evidence" value="ECO:0007669"/>
    <property type="project" value="InterPro"/>
</dbReference>
<proteinExistence type="inferred from homology"/>
<feature type="repeat" description="PPR" evidence="3">
    <location>
        <begin position="106"/>
        <end position="140"/>
    </location>
</feature>
<dbReference type="SUPFAM" id="SSF48452">
    <property type="entry name" value="TPR-like"/>
    <property type="match status" value="1"/>
</dbReference>
<dbReference type="InterPro" id="IPR046960">
    <property type="entry name" value="PPR_At4g14850-like_plant"/>
</dbReference>
<dbReference type="FunFam" id="1.25.40.10:FF:000333">
    <property type="entry name" value="Pentatricopeptide repeat-containing protein"/>
    <property type="match status" value="1"/>
</dbReference>
<sequence length="238" mass="26678">MQLAGVVTGSTTFSNILQACPKVRDLEQGMNNHQSITERGFLLDVVVANALLDVYAKYGSPHKARQLFDKMTQKDVISWTAMATRYVQNGVLNEALRLFEEMPQRNVVSWNATISGYAQNGVLDKALRIFEKMPQRNMVSWTAMIARYAQNGFVEKALETFRKIQLVGVNPDSTTFVNILPSCAKMGALEQGIDIHQSIMERGLFSYIGVANALVDMYAKCGRIHKARELIDIIPEKM</sequence>